<evidence type="ECO:0000259" key="5">
    <source>
        <dbReference type="Pfam" id="PF00561"/>
    </source>
</evidence>
<accession>J5SP13</accession>
<dbReference type="Proteomes" id="UP000002748">
    <property type="component" value="Unassembled WGS sequence"/>
</dbReference>
<keyword evidence="4" id="KW-0732">Signal</keyword>
<dbReference type="SUPFAM" id="SSF53474">
    <property type="entry name" value="alpha/beta-Hydrolases"/>
    <property type="match status" value="1"/>
</dbReference>
<dbReference type="PANTHER" id="PTHR46118:SF4">
    <property type="entry name" value="PROTEIN ABHD11"/>
    <property type="match status" value="1"/>
</dbReference>
<evidence type="ECO:0000256" key="1">
    <source>
        <dbReference type="ARBA" id="ARBA00008645"/>
    </source>
</evidence>
<dbReference type="AlphaFoldDB" id="J5SP13"/>
<comment type="caution">
    <text evidence="6">The sequence shown here is derived from an EMBL/GenBank/DDBJ whole genome shotgun (WGS) entry which is preliminary data.</text>
</comment>
<reference evidence="6 7" key="1">
    <citation type="journal article" date="2012" name="Eukaryot. Cell">
        <title>Draft genome sequence of CBS 2479, the standard type strain of Trichosporon asahii.</title>
        <authorList>
            <person name="Yang R.Y."/>
            <person name="Li H.T."/>
            <person name="Zhu H."/>
            <person name="Zhou G.P."/>
            <person name="Wang M."/>
            <person name="Wang L."/>
        </authorList>
    </citation>
    <scope>NUCLEOTIDE SEQUENCE [LARGE SCALE GENOMIC DNA]</scope>
    <source>
        <strain evidence="7">ATCC 90039 / CBS 2479 / JCM 2466 / KCTC 7840 / NCYC 2677 / UAMH 7654</strain>
    </source>
</reference>
<feature type="chain" id="PRO_5003784596" description="AB hydrolase-1 domain-containing protein" evidence="4">
    <location>
        <begin position="21"/>
        <end position="526"/>
    </location>
</feature>
<feature type="signal peptide" evidence="4">
    <location>
        <begin position="1"/>
        <end position="20"/>
    </location>
</feature>
<feature type="compositionally biased region" description="Polar residues" evidence="3">
    <location>
        <begin position="90"/>
        <end position="99"/>
    </location>
</feature>
<dbReference type="FunFam" id="3.40.50.1820:FF:000039">
    <property type="entry name" value="Esterase ybfF"/>
    <property type="match status" value="1"/>
</dbReference>
<comment type="similarity">
    <text evidence="1">Belongs to the AB hydrolase superfamily.</text>
</comment>
<organism evidence="6 7">
    <name type="scientific">Trichosporon asahii var. asahii (strain ATCC 90039 / CBS 2479 / JCM 2466 / KCTC 7840 / NBRC 103889/ NCYC 2677 / UAMH 7654)</name>
    <name type="common">Yeast</name>
    <dbReference type="NCBI Taxonomy" id="1186058"/>
    <lineage>
        <taxon>Eukaryota</taxon>
        <taxon>Fungi</taxon>
        <taxon>Dikarya</taxon>
        <taxon>Basidiomycota</taxon>
        <taxon>Agaricomycotina</taxon>
        <taxon>Tremellomycetes</taxon>
        <taxon>Trichosporonales</taxon>
        <taxon>Trichosporonaceae</taxon>
        <taxon>Trichosporon</taxon>
    </lineage>
</organism>
<feature type="domain" description="AB hydrolase-1" evidence="5">
    <location>
        <begin position="271"/>
        <end position="508"/>
    </location>
</feature>
<evidence type="ECO:0000313" key="7">
    <source>
        <dbReference type="Proteomes" id="UP000002748"/>
    </source>
</evidence>
<dbReference type="InterPro" id="IPR029058">
    <property type="entry name" value="AB_hydrolase_fold"/>
</dbReference>
<evidence type="ECO:0000256" key="4">
    <source>
        <dbReference type="SAM" id="SignalP"/>
    </source>
</evidence>
<dbReference type="PANTHER" id="PTHR46118">
    <property type="entry name" value="PROTEIN ABHD11"/>
    <property type="match status" value="1"/>
</dbReference>
<name>J5SP13_TRIAS</name>
<dbReference type="KEGG" id="tasa:A1Q1_04686"/>
<feature type="region of interest" description="Disordered" evidence="3">
    <location>
        <begin position="159"/>
        <end position="185"/>
    </location>
</feature>
<evidence type="ECO:0000256" key="3">
    <source>
        <dbReference type="SAM" id="MobiDB-lite"/>
    </source>
</evidence>
<dbReference type="VEuPathDB" id="FungiDB:A1Q1_04686"/>
<dbReference type="RefSeq" id="XP_014178399.1">
    <property type="nucleotide sequence ID" value="XM_014322924.1"/>
</dbReference>
<evidence type="ECO:0000256" key="2">
    <source>
        <dbReference type="ARBA" id="ARBA00022801"/>
    </source>
</evidence>
<keyword evidence="2" id="KW-0378">Hydrolase</keyword>
<proteinExistence type="inferred from homology"/>
<dbReference type="InterPro" id="IPR000073">
    <property type="entry name" value="AB_hydrolase_1"/>
</dbReference>
<dbReference type="Gene3D" id="3.40.50.1820">
    <property type="entry name" value="alpha/beta hydrolase"/>
    <property type="match status" value="1"/>
</dbReference>
<feature type="compositionally biased region" description="Basic residues" evidence="3">
    <location>
        <begin position="166"/>
        <end position="176"/>
    </location>
</feature>
<protein>
    <recommendedName>
        <fullName evidence="5">AB hydrolase-1 domain-containing protein</fullName>
    </recommendedName>
</protein>
<gene>
    <name evidence="6" type="ORF">A1Q1_04686</name>
</gene>
<evidence type="ECO:0000313" key="6">
    <source>
        <dbReference type="EMBL" id="EJT46721.1"/>
    </source>
</evidence>
<feature type="compositionally biased region" description="Acidic residues" evidence="3">
    <location>
        <begin position="51"/>
        <end position="68"/>
    </location>
</feature>
<dbReference type="GO" id="GO:0052689">
    <property type="term" value="F:carboxylic ester hydrolase activity"/>
    <property type="evidence" value="ECO:0007669"/>
    <property type="project" value="TreeGrafter"/>
</dbReference>
<dbReference type="OrthoDB" id="8119704at2759"/>
<dbReference type="EMBL" id="ALBS01000280">
    <property type="protein sequence ID" value="EJT46721.1"/>
    <property type="molecule type" value="Genomic_DNA"/>
</dbReference>
<dbReference type="Pfam" id="PF00561">
    <property type="entry name" value="Abhydrolase_1"/>
    <property type="match status" value="1"/>
</dbReference>
<sequence>MRSNLLYFLLSTILLVLALAAPAEYDHGLEARGELDIDNRGAVSLNRRDESAEDATDAADVADDESVTDAEAAKRDPTGRCPAGKVPRTKGTSPTTLFQSGDLGLHSVLDSLQLGQEPPPHADNVWASSVNLSGRGLVESGGPVEVLFASAVRRDRGDFPSGTRKADRRHVGGRKNGRGDYRFPTLSPLSTILPTKARTPSTLRGAVPTMIRTLRPLARLPSSVGAGPSRPIAFARSFQTGYQKPSSGPVDLAYDVIEPKHPSGLHGDQCLVICHGLFGSKQNWRSLSKRFAQELGMPVYCLDLRNHGASPHVEPHTSEAMAEDIALFLQKQGIKSGLNLMGHSMGGKAVMTFALNPELNGPLRSLISVDMAPYKGKLSKEFTQYADSMLEIERAGVATRGEADKILQKVEPDIGTRQFLLTNTKNEDGKIAFRIPLELLKKYLDAIGDFPYTPGQSDSPHWDGPALFLQGTKARYINERNIPVAKQFFPNMQLVPMDTGHWVHAEKPNETVQLVESFIKTGKATL</sequence>
<dbReference type="GeneID" id="25988198"/>
<feature type="region of interest" description="Disordered" evidence="3">
    <location>
        <begin position="46"/>
        <end position="101"/>
    </location>
</feature>
<dbReference type="GO" id="GO:0005739">
    <property type="term" value="C:mitochondrion"/>
    <property type="evidence" value="ECO:0007669"/>
    <property type="project" value="TreeGrafter"/>
</dbReference>
<dbReference type="HOGENOM" id="CLU_517947_0_0_1"/>